<dbReference type="GO" id="GO:0009279">
    <property type="term" value="C:cell outer membrane"/>
    <property type="evidence" value="ECO:0007669"/>
    <property type="project" value="UniProtKB-SubCell"/>
</dbReference>
<gene>
    <name evidence="9" type="ORF">AAG747_07715</name>
</gene>
<keyword evidence="4" id="KW-0472">Membrane</keyword>
<sequence>MKMIKNTGLLMVAFSFLLAACSESFLDRNPKDQLSESTFWKTRQDAEMALTGAYGRLQVPHIGAQASGWPPPSLPHWDAMTDNAYTQHDYGFRSASIGQIEPISGGVISDVYYSCYKGISACNIFLEKVDEIEGLDAGLVNQWKGEARFLRAFWYYYLTELYGDVPLVLQTQTLENAYIPKSSKTAILAEMLNDLNFAIEHLSDGPFSGRVVKGSALALKTRVLLFNEQYTEAAATAEELVKGSQFSLAEEYEGLFLEPGQANNPEILFSIGFVNQPGERHYVDLVYGWWNAVLPIQDFVDEFEMTDGKSIEESPLYDPDNPYDNRDPRLDYIVRVPGEPWPVGVNEAGRDYWDASLSQTSYSLDKWVDPAKNTIAAMNESGTDIVHLRLADVLLMYAEAKNEVEGPGAEVYEAVNRVRTRPSVDMPPLPEGLSKEEMRNRIRHERRIELAFEGIYYFDLKRWKTAHIEIPKIIDTGTQQPRNFEMKHYLWPLPQSEVDIND</sequence>
<dbReference type="Gene3D" id="1.25.40.390">
    <property type="match status" value="1"/>
</dbReference>
<feature type="domain" description="RagB/SusD" evidence="7">
    <location>
        <begin position="287"/>
        <end position="501"/>
    </location>
</feature>
<evidence type="ECO:0000256" key="2">
    <source>
        <dbReference type="ARBA" id="ARBA00006275"/>
    </source>
</evidence>
<dbReference type="CDD" id="cd08977">
    <property type="entry name" value="SusD"/>
    <property type="match status" value="1"/>
</dbReference>
<dbReference type="InterPro" id="IPR033985">
    <property type="entry name" value="SusD-like_N"/>
</dbReference>
<dbReference type="Pfam" id="PF14322">
    <property type="entry name" value="SusD-like_3"/>
    <property type="match status" value="1"/>
</dbReference>
<dbReference type="EMBL" id="JBDKWZ010000003">
    <property type="protein sequence ID" value="MEN7547790.1"/>
    <property type="molecule type" value="Genomic_DNA"/>
</dbReference>
<dbReference type="Pfam" id="PF07980">
    <property type="entry name" value="SusD_RagB"/>
    <property type="match status" value="1"/>
</dbReference>
<evidence type="ECO:0000256" key="4">
    <source>
        <dbReference type="ARBA" id="ARBA00023136"/>
    </source>
</evidence>
<reference evidence="9 10" key="1">
    <citation type="submission" date="2024-04" db="EMBL/GenBank/DDBJ databases">
        <title>Novel genus in family Flammeovirgaceae.</title>
        <authorList>
            <person name="Nguyen T.H."/>
            <person name="Vuong T.Q."/>
            <person name="Le H."/>
            <person name="Kim S.-G."/>
        </authorList>
    </citation>
    <scope>NUCLEOTIDE SEQUENCE [LARGE SCALE GENOMIC DNA]</scope>
    <source>
        <strain evidence="9 10">JCM 23209</strain>
    </source>
</reference>
<evidence type="ECO:0000256" key="1">
    <source>
        <dbReference type="ARBA" id="ARBA00004442"/>
    </source>
</evidence>
<dbReference type="InterPro" id="IPR011990">
    <property type="entry name" value="TPR-like_helical_dom_sf"/>
</dbReference>
<comment type="subcellular location">
    <subcellularLocation>
        <location evidence="1">Cell outer membrane</location>
    </subcellularLocation>
</comment>
<evidence type="ECO:0000313" key="9">
    <source>
        <dbReference type="EMBL" id="MEN7547790.1"/>
    </source>
</evidence>
<dbReference type="AlphaFoldDB" id="A0AAW9S7T1"/>
<evidence type="ECO:0000259" key="8">
    <source>
        <dbReference type="Pfam" id="PF14322"/>
    </source>
</evidence>
<keyword evidence="5" id="KW-0998">Cell outer membrane</keyword>
<protein>
    <submittedName>
        <fullName evidence="9">RagB/SusD family nutrient uptake outer membrane protein</fullName>
    </submittedName>
</protein>
<evidence type="ECO:0000256" key="5">
    <source>
        <dbReference type="ARBA" id="ARBA00023237"/>
    </source>
</evidence>
<name>A0AAW9S7T1_9BACT</name>
<proteinExistence type="inferred from homology"/>
<keyword evidence="10" id="KW-1185">Reference proteome</keyword>
<evidence type="ECO:0000256" key="3">
    <source>
        <dbReference type="ARBA" id="ARBA00022729"/>
    </source>
</evidence>
<feature type="signal peptide" evidence="6">
    <location>
        <begin position="1"/>
        <end position="19"/>
    </location>
</feature>
<comment type="caution">
    <text evidence="9">The sequence shown here is derived from an EMBL/GenBank/DDBJ whole genome shotgun (WGS) entry which is preliminary data.</text>
</comment>
<evidence type="ECO:0000313" key="10">
    <source>
        <dbReference type="Proteomes" id="UP001403385"/>
    </source>
</evidence>
<evidence type="ECO:0000259" key="7">
    <source>
        <dbReference type="Pfam" id="PF07980"/>
    </source>
</evidence>
<organism evidence="9 10">
    <name type="scientific">Rapidithrix thailandica</name>
    <dbReference type="NCBI Taxonomy" id="413964"/>
    <lineage>
        <taxon>Bacteria</taxon>
        <taxon>Pseudomonadati</taxon>
        <taxon>Bacteroidota</taxon>
        <taxon>Cytophagia</taxon>
        <taxon>Cytophagales</taxon>
        <taxon>Flammeovirgaceae</taxon>
        <taxon>Rapidithrix</taxon>
    </lineage>
</organism>
<evidence type="ECO:0000256" key="6">
    <source>
        <dbReference type="SAM" id="SignalP"/>
    </source>
</evidence>
<dbReference type="PROSITE" id="PS51257">
    <property type="entry name" value="PROKAR_LIPOPROTEIN"/>
    <property type="match status" value="1"/>
</dbReference>
<accession>A0AAW9S7T1</accession>
<dbReference type="Proteomes" id="UP001403385">
    <property type="component" value="Unassembled WGS sequence"/>
</dbReference>
<comment type="similarity">
    <text evidence="2">Belongs to the SusD family.</text>
</comment>
<feature type="domain" description="SusD-like N-terminal" evidence="8">
    <location>
        <begin position="81"/>
        <end position="224"/>
    </location>
</feature>
<feature type="chain" id="PRO_5043510983" evidence="6">
    <location>
        <begin position="20"/>
        <end position="502"/>
    </location>
</feature>
<keyword evidence="3 6" id="KW-0732">Signal</keyword>
<dbReference type="RefSeq" id="WP_346820573.1">
    <property type="nucleotide sequence ID" value="NZ_JBDKWZ010000003.1"/>
</dbReference>
<dbReference type="InterPro" id="IPR012944">
    <property type="entry name" value="SusD_RagB_dom"/>
</dbReference>
<dbReference type="SUPFAM" id="SSF48452">
    <property type="entry name" value="TPR-like"/>
    <property type="match status" value="1"/>
</dbReference>